<name>A0A2X3C4A2_KLEPN</name>
<reference evidence="1 2" key="1">
    <citation type="submission" date="2018-06" db="EMBL/GenBank/DDBJ databases">
        <authorList>
            <consortium name="Pathogen Informatics"/>
            <person name="Doyle S."/>
        </authorList>
    </citation>
    <scope>NUCLEOTIDE SEQUENCE [LARGE SCALE GENOMIC DNA]</scope>
    <source>
        <strain evidence="1 2">NCTC9128</strain>
    </source>
</reference>
<evidence type="ECO:0000313" key="2">
    <source>
        <dbReference type="Proteomes" id="UP000251088"/>
    </source>
</evidence>
<dbReference type="AlphaFoldDB" id="A0A2X3C4A2"/>
<dbReference type="EMBL" id="UAWN01000004">
    <property type="protein sequence ID" value="SQC08867.1"/>
    <property type="molecule type" value="Genomic_DNA"/>
</dbReference>
<dbReference type="Proteomes" id="UP000251088">
    <property type="component" value="Unassembled WGS sequence"/>
</dbReference>
<sequence length="111" mass="12031">MPDLAMVPEMVDNLFPVHTDTVIGDGQGAVVFIKRNPHAQLAVSLIQIRLRQRAETQLIGRIRGVGNQLTQKDFFVGIGGNGSSGAEVVLLLTENHEFLVLSSDSTSTMPF</sequence>
<gene>
    <name evidence="1" type="ORF">NCTC9128_00821</name>
</gene>
<accession>A0A2X3C4A2</accession>
<protein>
    <submittedName>
        <fullName evidence="1">Uncharacterized protein</fullName>
    </submittedName>
</protein>
<proteinExistence type="predicted"/>
<organism evidence="1 2">
    <name type="scientific">Klebsiella pneumoniae</name>
    <dbReference type="NCBI Taxonomy" id="573"/>
    <lineage>
        <taxon>Bacteria</taxon>
        <taxon>Pseudomonadati</taxon>
        <taxon>Pseudomonadota</taxon>
        <taxon>Gammaproteobacteria</taxon>
        <taxon>Enterobacterales</taxon>
        <taxon>Enterobacteriaceae</taxon>
        <taxon>Klebsiella/Raoultella group</taxon>
        <taxon>Klebsiella</taxon>
        <taxon>Klebsiella pneumoniae complex</taxon>
    </lineage>
</organism>
<evidence type="ECO:0000313" key="1">
    <source>
        <dbReference type="EMBL" id="SQC08867.1"/>
    </source>
</evidence>